<dbReference type="GO" id="GO:0006310">
    <property type="term" value="P:DNA recombination"/>
    <property type="evidence" value="ECO:0007669"/>
    <property type="project" value="UniProtKB-KW"/>
</dbReference>
<evidence type="ECO:0000313" key="6">
    <source>
        <dbReference type="EMBL" id="VAX21883.1"/>
    </source>
</evidence>
<accession>A0A3B1CB46</accession>
<organism evidence="6">
    <name type="scientific">hydrothermal vent metagenome</name>
    <dbReference type="NCBI Taxonomy" id="652676"/>
    <lineage>
        <taxon>unclassified sequences</taxon>
        <taxon>metagenomes</taxon>
        <taxon>ecological metagenomes</taxon>
    </lineage>
</organism>
<dbReference type="PANTHER" id="PTHR30563">
    <property type="entry name" value="DNA RECOMBINATION PROTEIN RMUC"/>
    <property type="match status" value="1"/>
</dbReference>
<dbReference type="EMBL" id="UOGE01000070">
    <property type="protein sequence ID" value="VAX21883.1"/>
    <property type="molecule type" value="Genomic_DNA"/>
</dbReference>
<keyword evidence="2" id="KW-0233">DNA recombination</keyword>
<keyword evidence="5" id="KW-0812">Transmembrane</keyword>
<dbReference type="PANTHER" id="PTHR30563:SF0">
    <property type="entry name" value="DNA RECOMBINATION PROTEIN RMUC"/>
    <property type="match status" value="1"/>
</dbReference>
<feature type="transmembrane region" description="Helical" evidence="5">
    <location>
        <begin position="6"/>
        <end position="27"/>
    </location>
</feature>
<protein>
    <submittedName>
        <fullName evidence="6">DNA recombination protein RmuC</fullName>
    </submittedName>
</protein>
<evidence type="ECO:0000256" key="4">
    <source>
        <dbReference type="SAM" id="MobiDB-lite"/>
    </source>
</evidence>
<proteinExistence type="predicted"/>
<evidence type="ECO:0000256" key="1">
    <source>
        <dbReference type="ARBA" id="ARBA00023054"/>
    </source>
</evidence>
<evidence type="ECO:0000256" key="5">
    <source>
        <dbReference type="SAM" id="Phobius"/>
    </source>
</evidence>
<gene>
    <name evidence="6" type="ORF">MNBD_NITROSPINAE02-1119</name>
</gene>
<keyword evidence="5" id="KW-1133">Transmembrane helix</keyword>
<evidence type="ECO:0000256" key="2">
    <source>
        <dbReference type="ARBA" id="ARBA00023172"/>
    </source>
</evidence>
<evidence type="ECO:0000256" key="3">
    <source>
        <dbReference type="SAM" id="Coils"/>
    </source>
</evidence>
<feature type="coiled-coil region" evidence="3">
    <location>
        <begin position="51"/>
        <end position="85"/>
    </location>
</feature>
<sequence length="366" mass="41778">MDLTLLLFALIAGFVAGIIVAYLLGLMQVKTTDEILKLAKEKLGSEREINVNELNTKKELIDQRLQQMTTELGKVSNVMQELEKDRVHKFGELGTELKFANQQTTDLYKITKSLNEVLASPKSRGNWGERMAEDILALAGLMEGKNYWKQKSIDGGRTIPDFTFLLPRNLKVNMDVKFPIDNYRKYLETDLQSEKDRFLKDFLKDVKNRIKEVTTRDYINPGQNTLDYVILFIPNEQIYSFIHEQDSSILDEGIKNKVVFCSPITLFAVLAVIRQAVDNFTFDQNTKEIVSLMSAFNKEWGNFTSKMGEVEKKIGTLQQAYGELLGTRRKALEKPLARIKELEVDPKTPKAPMDGEELPLPDKNGE</sequence>
<reference evidence="6" key="1">
    <citation type="submission" date="2018-06" db="EMBL/GenBank/DDBJ databases">
        <authorList>
            <person name="Zhirakovskaya E."/>
        </authorList>
    </citation>
    <scope>NUCLEOTIDE SEQUENCE</scope>
</reference>
<dbReference type="Pfam" id="PF02646">
    <property type="entry name" value="RmuC"/>
    <property type="match status" value="1"/>
</dbReference>
<keyword evidence="1 3" id="KW-0175">Coiled coil</keyword>
<dbReference type="AlphaFoldDB" id="A0A3B1CB46"/>
<feature type="region of interest" description="Disordered" evidence="4">
    <location>
        <begin position="343"/>
        <end position="366"/>
    </location>
</feature>
<dbReference type="InterPro" id="IPR003798">
    <property type="entry name" value="DNA_recombination_RmuC"/>
</dbReference>
<keyword evidence="5" id="KW-0472">Membrane</keyword>
<name>A0A3B1CB46_9ZZZZ</name>